<feature type="region of interest" description="Disordered" evidence="1">
    <location>
        <begin position="1"/>
        <end position="29"/>
    </location>
</feature>
<evidence type="ECO:0000313" key="4">
    <source>
        <dbReference type="Proteomes" id="UP000243073"/>
    </source>
</evidence>
<dbReference type="STRING" id="1414654.BFR47_00315"/>
<evidence type="ECO:0000256" key="1">
    <source>
        <dbReference type="SAM" id="MobiDB-lite"/>
    </source>
</evidence>
<feature type="compositionally biased region" description="Basic and acidic residues" evidence="1">
    <location>
        <begin position="17"/>
        <end position="29"/>
    </location>
</feature>
<dbReference type="InterPro" id="IPR025306">
    <property type="entry name" value="Zn-bnd_dom_prob"/>
</dbReference>
<dbReference type="EMBL" id="MDKE01000011">
    <property type="protein sequence ID" value="OIN12187.1"/>
    <property type="molecule type" value="Genomic_DNA"/>
</dbReference>
<protein>
    <recommendedName>
        <fullName evidence="2">Probable zinc-binding domain-containing protein</fullName>
    </recommendedName>
</protein>
<name>A0A1J4QEI5_9GAMM</name>
<dbReference type="AlphaFoldDB" id="A0A1J4QEI5"/>
<gene>
    <name evidence="3" type="ORF">BFR47_00315</name>
</gene>
<organism evidence="3 4">
    <name type="scientific">Oceanisphaera psychrotolerans</name>
    <dbReference type="NCBI Taxonomy" id="1414654"/>
    <lineage>
        <taxon>Bacteria</taxon>
        <taxon>Pseudomonadati</taxon>
        <taxon>Pseudomonadota</taxon>
        <taxon>Gammaproteobacteria</taxon>
        <taxon>Aeromonadales</taxon>
        <taxon>Aeromonadaceae</taxon>
        <taxon>Oceanisphaera</taxon>
    </lineage>
</organism>
<reference evidence="3 4" key="1">
    <citation type="submission" date="2016-07" db="EMBL/GenBank/DDBJ databases">
        <title>Draft Genome Sequence of Oceanisphaera psychrotolerans, isolated from coastal sediment samples.</title>
        <authorList>
            <person name="Zhuo S."/>
            <person name="Ruan Z."/>
        </authorList>
    </citation>
    <scope>NUCLEOTIDE SEQUENCE [LARGE SCALE GENOMIC DNA]</scope>
    <source>
        <strain evidence="3 4">LAM-WHM-ZC</strain>
    </source>
</reference>
<feature type="domain" description="Probable zinc-binding" evidence="2">
    <location>
        <begin position="72"/>
        <end position="118"/>
    </location>
</feature>
<accession>A0A1J4QEI5</accession>
<dbReference type="Proteomes" id="UP000243073">
    <property type="component" value="Unassembled WGS sequence"/>
</dbReference>
<proteinExistence type="predicted"/>
<evidence type="ECO:0000313" key="3">
    <source>
        <dbReference type="EMBL" id="OIN12187.1"/>
    </source>
</evidence>
<evidence type="ECO:0000259" key="2">
    <source>
        <dbReference type="Pfam" id="PF13451"/>
    </source>
</evidence>
<comment type="caution">
    <text evidence="3">The sequence shown here is derived from an EMBL/GenBank/DDBJ whole genome shotgun (WGS) entry which is preliminary data.</text>
</comment>
<keyword evidence="4" id="KW-1185">Reference proteome</keyword>
<dbReference type="Pfam" id="PF13451">
    <property type="entry name" value="zf_Tbcl"/>
    <property type="match status" value="1"/>
</dbReference>
<sequence>MARAGPGPDGSAIMSRSADKGRNPSAKALREAERVQQLHPLQQQQHPSAVPADHARLAHINTYGALPDYYIDQPFICRVCGKREIWKARDQKWYYEQAKGHIDAIAVECHGCRKARKQPPRQEVCG</sequence>